<organism evidence="1 2">
    <name type="scientific">Nonomuraea rubra</name>
    <dbReference type="NCBI Taxonomy" id="46180"/>
    <lineage>
        <taxon>Bacteria</taxon>
        <taxon>Bacillati</taxon>
        <taxon>Actinomycetota</taxon>
        <taxon>Actinomycetes</taxon>
        <taxon>Streptosporangiales</taxon>
        <taxon>Streptosporangiaceae</taxon>
        <taxon>Nonomuraea</taxon>
    </lineage>
</organism>
<dbReference type="RefSeq" id="WP_185103731.1">
    <property type="nucleotide sequence ID" value="NZ_JACHMI010000001.1"/>
</dbReference>
<keyword evidence="2" id="KW-1185">Reference proteome</keyword>
<evidence type="ECO:0008006" key="3">
    <source>
        <dbReference type="Google" id="ProtNLM"/>
    </source>
</evidence>
<accession>A0A7X0NTN8</accession>
<evidence type="ECO:0000313" key="2">
    <source>
        <dbReference type="Proteomes" id="UP000565579"/>
    </source>
</evidence>
<name>A0A7X0NTN8_9ACTN</name>
<dbReference type="Proteomes" id="UP000565579">
    <property type="component" value="Unassembled WGS sequence"/>
</dbReference>
<sequence length="200" mass="22530">MRPPESARVSRTTHDGRLEITIEHAPLTGVTPQMLTWWYGHIPGTMEYAGAVYPRYLVWHPLDHISYELRTPGRDGGVSPGARLRIIEALGRDPGLVIDIQVRVQELTDERTVIAKRLAGTTLVRLENDFTAVPSGTRFVTRLQLGDSTLLGRLFLNRAAATRAFPPAKLQAWIKHHIEEVGNLEHFLPDLFDERADQEP</sequence>
<comment type="caution">
    <text evidence="1">The sequence shown here is derived from an EMBL/GenBank/DDBJ whole genome shotgun (WGS) entry which is preliminary data.</text>
</comment>
<gene>
    <name evidence="1" type="ORF">HD593_004099</name>
</gene>
<evidence type="ECO:0000313" key="1">
    <source>
        <dbReference type="EMBL" id="MBB6549304.1"/>
    </source>
</evidence>
<proteinExistence type="predicted"/>
<dbReference type="AlphaFoldDB" id="A0A7X0NTN8"/>
<protein>
    <recommendedName>
        <fullName evidence="3">DAPG hydrolase PhiG domain-containing protein</fullName>
    </recommendedName>
</protein>
<reference evidence="1 2" key="1">
    <citation type="submission" date="2020-08" db="EMBL/GenBank/DDBJ databases">
        <title>Sequencing the genomes of 1000 actinobacteria strains.</title>
        <authorList>
            <person name="Klenk H.-P."/>
        </authorList>
    </citation>
    <scope>NUCLEOTIDE SEQUENCE [LARGE SCALE GENOMIC DNA]</scope>
    <source>
        <strain evidence="1 2">DSM 43768</strain>
    </source>
</reference>
<dbReference type="EMBL" id="JACHMI010000001">
    <property type="protein sequence ID" value="MBB6549304.1"/>
    <property type="molecule type" value="Genomic_DNA"/>
</dbReference>